<sequence>MTHLDMVVQPNLRQKADSKRQRIYANRENEERMSVDEEGDGVDEGEDEDEDGEEEDEKYWWEDEDDGMPNWYLRSYLSPDDEDRKEPIDACPCRAHNLGDRSKQINLAGLSDVVELISVEIRGDGCPDLSKIWGIVDVHGIYGHILFDVKKSDATAPLPPSSSSAKLQLPLNRGPNRPEGCQMSEKYAIYVCLREKGTGKSLVYDELSGEAPCMYAELYFDGKLTPAASFSEDFRKCKANPYGLREEYLTYGPSRLPTPILAKWIVHPLALRAAIRMEVLFPADKGGSNDDCLKLYGEVTASSCRVKKLKTLLFHHQSEEGIQVTRLEPGIPLSRSVVAVSFLFSLRLQLSLHVVGRMPLPDVQEMLIFHAFPGKHEKTTTAFGDGSGGVKIKVSIDLSTSELFNPDYAIEARKRFLKKKL</sequence>
<dbReference type="AlphaFoldDB" id="A0AAV0CDH6"/>
<dbReference type="InterPro" id="IPR046533">
    <property type="entry name" value="DUF6598"/>
</dbReference>
<feature type="domain" description="DUF6598" evidence="2">
    <location>
        <begin position="270"/>
        <end position="394"/>
    </location>
</feature>
<evidence type="ECO:0000313" key="4">
    <source>
        <dbReference type="Proteomes" id="UP001152523"/>
    </source>
</evidence>
<evidence type="ECO:0000313" key="3">
    <source>
        <dbReference type="EMBL" id="CAH9071649.1"/>
    </source>
</evidence>
<feature type="compositionally biased region" description="Acidic residues" evidence="1">
    <location>
        <begin position="36"/>
        <end position="64"/>
    </location>
</feature>
<name>A0AAV0CDH6_9ASTE</name>
<comment type="caution">
    <text evidence="3">The sequence shown here is derived from an EMBL/GenBank/DDBJ whole genome shotgun (WGS) entry which is preliminary data.</text>
</comment>
<accession>A0AAV0CDH6</accession>
<protein>
    <recommendedName>
        <fullName evidence="2">DUF6598 domain-containing protein</fullName>
    </recommendedName>
</protein>
<keyword evidence="4" id="KW-1185">Reference proteome</keyword>
<feature type="compositionally biased region" description="Basic and acidic residues" evidence="1">
    <location>
        <begin position="14"/>
        <end position="35"/>
    </location>
</feature>
<evidence type="ECO:0000256" key="1">
    <source>
        <dbReference type="SAM" id="MobiDB-lite"/>
    </source>
</evidence>
<reference evidence="3" key="1">
    <citation type="submission" date="2022-07" db="EMBL/GenBank/DDBJ databases">
        <authorList>
            <person name="Macas J."/>
            <person name="Novak P."/>
            <person name="Neumann P."/>
        </authorList>
    </citation>
    <scope>NUCLEOTIDE SEQUENCE</scope>
</reference>
<proteinExistence type="predicted"/>
<dbReference type="Proteomes" id="UP001152523">
    <property type="component" value="Unassembled WGS sequence"/>
</dbReference>
<dbReference type="Pfam" id="PF20241">
    <property type="entry name" value="DUF6598"/>
    <property type="match status" value="1"/>
</dbReference>
<evidence type="ECO:0000259" key="2">
    <source>
        <dbReference type="Pfam" id="PF20241"/>
    </source>
</evidence>
<feature type="region of interest" description="Disordered" evidence="1">
    <location>
        <begin position="1"/>
        <end position="64"/>
    </location>
</feature>
<gene>
    <name evidence="3" type="ORF">CEPIT_LOCUS4024</name>
</gene>
<organism evidence="3 4">
    <name type="scientific">Cuscuta epithymum</name>
    <dbReference type="NCBI Taxonomy" id="186058"/>
    <lineage>
        <taxon>Eukaryota</taxon>
        <taxon>Viridiplantae</taxon>
        <taxon>Streptophyta</taxon>
        <taxon>Embryophyta</taxon>
        <taxon>Tracheophyta</taxon>
        <taxon>Spermatophyta</taxon>
        <taxon>Magnoliopsida</taxon>
        <taxon>eudicotyledons</taxon>
        <taxon>Gunneridae</taxon>
        <taxon>Pentapetalae</taxon>
        <taxon>asterids</taxon>
        <taxon>lamiids</taxon>
        <taxon>Solanales</taxon>
        <taxon>Convolvulaceae</taxon>
        <taxon>Cuscuteae</taxon>
        <taxon>Cuscuta</taxon>
        <taxon>Cuscuta subgen. Cuscuta</taxon>
    </lineage>
</organism>
<dbReference type="EMBL" id="CAMAPF010000021">
    <property type="protein sequence ID" value="CAH9071649.1"/>
    <property type="molecule type" value="Genomic_DNA"/>
</dbReference>